<name>A0A1G5PYQ0_9GAMM</name>
<keyword evidence="3" id="KW-1185">Reference proteome</keyword>
<sequence>MTETIQRADTVEALRSRAHWYRLLAGAFAEEPQSGFLRELRGEQCLADLAELGVDFDDDFLGHDEEMLTEELAAEYTMLFIAPGGFPPVESVRLQGGYRQSAVNETRDAYAAEGFAVQSGRFATFEDHLSVEMQFIAALLEGQAEALVAGNENEARRIGKVVKRFWVKHLGRWSRGFAQIVEGATEHSFYREMARLLEAFTLAELEVLGLDVADEDGARLRAPKPDAVTRPMQCGGAAT</sequence>
<dbReference type="AlphaFoldDB" id="A0A1G5PYQ0"/>
<dbReference type="OrthoDB" id="9795302at2"/>
<dbReference type="Gene3D" id="1.10.3480.10">
    <property type="entry name" value="TorD-like"/>
    <property type="match status" value="1"/>
</dbReference>
<dbReference type="Proteomes" id="UP000199648">
    <property type="component" value="Unassembled WGS sequence"/>
</dbReference>
<reference evidence="2 3" key="1">
    <citation type="submission" date="2016-10" db="EMBL/GenBank/DDBJ databases">
        <authorList>
            <person name="de Groot N.N."/>
        </authorList>
    </citation>
    <scope>NUCLEOTIDE SEQUENCE [LARGE SCALE GENOMIC DNA]</scope>
    <source>
        <strain evidence="2 3">HLD2</strain>
    </source>
</reference>
<dbReference type="InterPro" id="IPR036411">
    <property type="entry name" value="TorD-like_sf"/>
</dbReference>
<proteinExistence type="predicted"/>
<evidence type="ECO:0000256" key="1">
    <source>
        <dbReference type="ARBA" id="ARBA00023186"/>
    </source>
</evidence>
<organism evidence="2 3">
    <name type="scientific">Thiohalomonas denitrificans</name>
    <dbReference type="NCBI Taxonomy" id="415747"/>
    <lineage>
        <taxon>Bacteria</taxon>
        <taxon>Pseudomonadati</taxon>
        <taxon>Pseudomonadota</taxon>
        <taxon>Gammaproteobacteria</taxon>
        <taxon>Thiohalomonadales</taxon>
        <taxon>Thiohalomonadaceae</taxon>
        <taxon>Thiohalomonas</taxon>
    </lineage>
</organism>
<accession>A0A1G5PYQ0</accession>
<dbReference type="SUPFAM" id="SSF89155">
    <property type="entry name" value="TorD-like"/>
    <property type="match status" value="1"/>
</dbReference>
<evidence type="ECO:0000313" key="2">
    <source>
        <dbReference type="EMBL" id="SCZ54557.1"/>
    </source>
</evidence>
<dbReference type="Pfam" id="PF02613">
    <property type="entry name" value="Nitrate_red_del"/>
    <property type="match status" value="1"/>
</dbReference>
<dbReference type="EMBL" id="FMWD01000003">
    <property type="protein sequence ID" value="SCZ54557.1"/>
    <property type="molecule type" value="Genomic_DNA"/>
</dbReference>
<evidence type="ECO:0000313" key="3">
    <source>
        <dbReference type="Proteomes" id="UP000199648"/>
    </source>
</evidence>
<dbReference type="InterPro" id="IPR020945">
    <property type="entry name" value="DMSO/NO3_reduct_chaperone"/>
</dbReference>
<protein>
    <submittedName>
        <fullName evidence="2">Chaperone TorD involved in molybdoenzyme TorA maturation</fullName>
    </submittedName>
</protein>
<dbReference type="RefSeq" id="WP_092993353.1">
    <property type="nucleotide sequence ID" value="NZ_FMWD01000003.1"/>
</dbReference>
<dbReference type="PANTHER" id="PTHR34227">
    <property type="entry name" value="CHAPERONE PROTEIN YCDY"/>
    <property type="match status" value="1"/>
</dbReference>
<dbReference type="InterPro" id="IPR050289">
    <property type="entry name" value="TorD/DmsD_chaperones"/>
</dbReference>
<dbReference type="PANTHER" id="PTHR34227:SF1">
    <property type="entry name" value="DIMETHYL SULFOXIDE REDUCTASE CHAPERONE-RELATED"/>
    <property type="match status" value="1"/>
</dbReference>
<dbReference type="STRING" id="415747.SAMN03097708_00989"/>
<gene>
    <name evidence="2" type="ORF">SAMN03097708_00989</name>
</gene>
<keyword evidence="1" id="KW-0143">Chaperone</keyword>